<sequence length="409" mass="46283">MLTLIKVPGKRKRKQHTDNADGENKPSRPKGRPRKETTKKVKTSASVLGSGTTSRQSPQDNFTANRSMTSLERLPTELLEKIFLASLNFNLPRSSPIIGIKLSNQYIYTTTTVAIFEPTWRYNYGLLYEQGGTASGSLDGGDVPGDPELQSSLLRCQWATVFMIQQAEKAWLLTAPQKPVKQEVEGVAQEVSHSPTSDSEQLVHTESRTPAEGLSGDSEPHNFDEQYAEFFQLTDPEAAREEGMTTRPTFRWETPLKIHPQTEMPESLLRGPWSPDMVMYLFWLTRAGARIDYSASTNGEVARQGLDQAILDGNLQILYFLHCLGIETTVHEDILESAVRACSGNNAVMYRVFHILASKFPGESSLWDKWLDDILEFAEKLGRNREEKRQRREWWEGFVSFLNEPEIKP</sequence>
<feature type="compositionally biased region" description="Polar residues" evidence="1">
    <location>
        <begin position="191"/>
        <end position="200"/>
    </location>
</feature>
<name>A0A177AFH9_9PEZI</name>
<feature type="region of interest" description="Disordered" evidence="1">
    <location>
        <begin position="1"/>
        <end position="67"/>
    </location>
</feature>
<gene>
    <name evidence="2" type="primary">MRS2_1</name>
    <name evidence="2" type="ORF">VC83_02284</name>
</gene>
<feature type="compositionally biased region" description="Basic and acidic residues" evidence="1">
    <location>
        <begin position="16"/>
        <end position="26"/>
    </location>
</feature>
<evidence type="ECO:0000313" key="2">
    <source>
        <dbReference type="EMBL" id="OAF60837.1"/>
    </source>
</evidence>
<proteinExistence type="predicted"/>
<reference evidence="2" key="1">
    <citation type="submission" date="2016-03" db="EMBL/GenBank/DDBJ databases">
        <title>Updated assembly of Pseudogymnoascus destructans, the fungus causing white-nose syndrome of bats.</title>
        <authorList>
            <person name="Palmer J.M."/>
            <person name="Drees K.P."/>
            <person name="Foster J.T."/>
            <person name="Lindner D.L."/>
        </authorList>
    </citation>
    <scope>NUCLEOTIDE SEQUENCE [LARGE SCALE GENOMIC DNA]</scope>
    <source>
        <strain evidence="2">20631-21</strain>
    </source>
</reference>
<dbReference type="Proteomes" id="UP000077154">
    <property type="component" value="Unassembled WGS sequence"/>
</dbReference>
<dbReference type="AlphaFoldDB" id="A0A177AFH9"/>
<dbReference type="OrthoDB" id="4167490at2759"/>
<feature type="region of interest" description="Disordered" evidence="1">
    <location>
        <begin position="184"/>
        <end position="218"/>
    </location>
</feature>
<protein>
    <submittedName>
        <fullName evidence="2">Magnesium ion transporter</fullName>
    </submittedName>
</protein>
<dbReference type="eggNOG" id="ENOG502T0X6">
    <property type="taxonomic scope" value="Eukaryota"/>
</dbReference>
<organism evidence="2">
    <name type="scientific">Pseudogymnoascus destructans</name>
    <dbReference type="NCBI Taxonomy" id="655981"/>
    <lineage>
        <taxon>Eukaryota</taxon>
        <taxon>Fungi</taxon>
        <taxon>Dikarya</taxon>
        <taxon>Ascomycota</taxon>
        <taxon>Pezizomycotina</taxon>
        <taxon>Leotiomycetes</taxon>
        <taxon>Thelebolales</taxon>
        <taxon>Thelebolaceae</taxon>
        <taxon>Pseudogymnoascus</taxon>
    </lineage>
</organism>
<accession>A0A177AFH9</accession>
<dbReference type="VEuPathDB" id="FungiDB:GMDG_06840"/>
<feature type="compositionally biased region" description="Polar residues" evidence="1">
    <location>
        <begin position="43"/>
        <end position="67"/>
    </location>
</feature>
<evidence type="ECO:0000256" key="1">
    <source>
        <dbReference type="SAM" id="MobiDB-lite"/>
    </source>
</evidence>
<dbReference type="GeneID" id="36285367"/>
<dbReference type="EMBL" id="KV441390">
    <property type="protein sequence ID" value="OAF60837.1"/>
    <property type="molecule type" value="Genomic_DNA"/>
</dbReference>
<dbReference type="RefSeq" id="XP_024326118.1">
    <property type="nucleotide sequence ID" value="XM_024465950.1"/>
</dbReference>